<dbReference type="EMBL" id="MF384477">
    <property type="protein sequence ID" value="ASW41148.1"/>
    <property type="molecule type" value="Genomic_RNA"/>
</dbReference>
<evidence type="ECO:0000313" key="7">
    <source>
        <dbReference type="EMBL" id="ASW41148.1"/>
    </source>
</evidence>
<evidence type="ECO:0000256" key="6">
    <source>
        <dbReference type="ARBA" id="ARBA00022996"/>
    </source>
</evidence>
<dbReference type="GO" id="GO:0039625">
    <property type="term" value="C:viral inner capsid"/>
    <property type="evidence" value="ECO:0007669"/>
    <property type="project" value="UniProtKB-KW"/>
</dbReference>
<protein>
    <recommendedName>
        <fullName evidence="3">Outer capsid protein VP2</fullName>
    </recommendedName>
</protein>
<sequence>MEELVIPVITQQFDKKLIGRYDYVVELMEAESEDWTGHDITQIPDRRMFDVKQQKIREAIEYKPLENDGEVLPRILDMSIACYDMRKSAMKREGTEFLSNSKWLTWMIEDSMDVQPLRVQFKEDHSTVQYEMFTAKLHIDSRKTDTTTYHVAAIESSEEGGCNHIHSGLWNHMVRNHLFHAIQESCYIFKPTYQLIVNSERLTPEEEFRIGAPQFHTIQRNHRMRLGDNAYDKFSKGLVQLRVDGNVPGIIQNEIAALDAIRDNWIRGNFNRTHIKSLELCKLLSSIGRKMIDMEEEPKDEGSLSVKFQFKLDEKFSQDDSERGVIFTSKSHRTNEERFYVLLMIAASDTNNGRVWWSNPYPCLRGTLIASECKLGDVYHTLRNKYEWSVRPGYSPRDLDRERDKYILARTNLFDLDEGPGGKVIHWEYELISEVYEVSDHKGNHCDLFPDDVEITTKFDEVRYSEMIQAIIDSGWKQKTFKMYKILGDDGNPLLYDLEKDVKLGSGSQIVFPSYYNKWTYAPMFNARVKPCDVEIAEGRNDDPFVKRTLKPVRADCVDQLRLHMSHYVDLRPSLKGMSLAKKQSPSTIHQMLARDELYAPLLKRRNEDLSYSSTCPIVTNYFLLEKLCVLILTIMEKQYWELEDSEDVYEFPKVNPAAFEMEGTLCDVSQIVVHLFDRFFEKRRVLRTVDESRWIIHLIRSTQGRQRLEVITRFFPNFGSGLHREKFVRVRNIMLLNFLPFLFLVGDNMSYEHRQWSIPLILYADKLRIVPAEVGAYYNRFGLACILELLVFFPSYDLREEALGEDIGVCAAAILDFYLTTTISQGGIQASVVSTKALLYEVYLSSLCNGLSEAVLWYLPITHPVKCLVAFEVSDALIDPEVRIDRLKRRFPLSSKHLKGVVQISINPNRTFQVITRGIVRHKVCKKVVLKQQCNVILIQTPGYVFGNDELLTKLLNI</sequence>
<dbReference type="Pfam" id="PF00898">
    <property type="entry name" value="Orbi_VP2"/>
    <property type="match status" value="1"/>
</dbReference>
<keyword evidence="5" id="KW-0946">Virion</keyword>
<evidence type="ECO:0000256" key="4">
    <source>
        <dbReference type="ARBA" id="ARBA00022561"/>
    </source>
</evidence>
<name>A0A2H4KLV6_BTV</name>
<dbReference type="InterPro" id="IPR001742">
    <property type="entry name" value="Capsid_VP2_Orbivir"/>
</dbReference>
<evidence type="ECO:0000256" key="3">
    <source>
        <dbReference type="ARBA" id="ARBA00015347"/>
    </source>
</evidence>
<dbReference type="GO" id="GO:0005198">
    <property type="term" value="F:structural molecule activity"/>
    <property type="evidence" value="ECO:0007669"/>
    <property type="project" value="InterPro"/>
</dbReference>
<evidence type="ECO:0000256" key="2">
    <source>
        <dbReference type="ARBA" id="ARBA00008722"/>
    </source>
</evidence>
<keyword evidence="4" id="KW-0167">Capsid protein</keyword>
<organism evidence="7">
    <name type="scientific">Bluetongue virus</name>
    <name type="common">BTV</name>
    <dbReference type="NCBI Taxonomy" id="40051"/>
    <lineage>
        <taxon>Viruses</taxon>
        <taxon>Riboviria</taxon>
        <taxon>Orthornavirae</taxon>
        <taxon>Duplornaviricota</taxon>
        <taxon>Resentoviricetes</taxon>
        <taxon>Reovirales</taxon>
        <taxon>Sedoreoviridae</taxon>
        <taxon>Orbivirus</taxon>
        <taxon>Orbivirus caerulinguae</taxon>
    </lineage>
</organism>
<evidence type="ECO:0000256" key="5">
    <source>
        <dbReference type="ARBA" id="ARBA00022844"/>
    </source>
</evidence>
<comment type="subcellular location">
    <subcellularLocation>
        <location evidence="1">Virion</location>
    </subcellularLocation>
</comment>
<proteinExistence type="inferred from homology"/>
<reference evidence="7" key="1">
    <citation type="journal article" date="2017" name="Vet. Res.">
        <title>Genomic analysis of bluetongue virus episystems in Australia and Indonesia.</title>
        <authorList>
            <person name="Firth C."/>
            <person name="Blasdell K.R."/>
            <person name="Amos-Ritchie R."/>
            <person name="Sendow I."/>
            <person name="Agnihotri K."/>
            <person name="Boyle D.B."/>
            <person name="Daniels P."/>
            <person name="Kirkland P.D."/>
            <person name="Walker P.J."/>
        </authorList>
    </citation>
    <scope>NUCLEOTIDE SEQUENCE</scope>
    <source>
        <strain evidence="7">RIVS-53</strain>
    </source>
</reference>
<comment type="similarity">
    <text evidence="2">Belongs to the orbivirus VP2 family.</text>
</comment>
<keyword evidence="6" id="KW-1153">Inner capsid protein</keyword>
<evidence type="ECO:0000256" key="1">
    <source>
        <dbReference type="ARBA" id="ARBA00004328"/>
    </source>
</evidence>
<accession>A0A2H4KLV6</accession>